<name>A0A537IRB4_9BACT</name>
<evidence type="ECO:0000313" key="2">
    <source>
        <dbReference type="Proteomes" id="UP000318834"/>
    </source>
</evidence>
<accession>A0A537IRB4</accession>
<protein>
    <recommendedName>
        <fullName evidence="3">ArsR family transcriptional regulator</fullName>
    </recommendedName>
</protein>
<evidence type="ECO:0008006" key="3">
    <source>
        <dbReference type="Google" id="ProtNLM"/>
    </source>
</evidence>
<proteinExistence type="predicted"/>
<reference evidence="1 2" key="1">
    <citation type="journal article" date="2019" name="Nat. Microbiol.">
        <title>Mediterranean grassland soil C-N compound turnover is dependent on rainfall and depth, and is mediated by genomically divergent microorganisms.</title>
        <authorList>
            <person name="Diamond S."/>
            <person name="Andeer P.F."/>
            <person name="Li Z."/>
            <person name="Crits-Christoph A."/>
            <person name="Burstein D."/>
            <person name="Anantharaman K."/>
            <person name="Lane K.R."/>
            <person name="Thomas B.C."/>
            <person name="Pan C."/>
            <person name="Northen T.R."/>
            <person name="Banfield J.F."/>
        </authorList>
    </citation>
    <scope>NUCLEOTIDE SEQUENCE [LARGE SCALE GENOMIC DNA]</scope>
    <source>
        <strain evidence="1">NP_8</strain>
    </source>
</reference>
<sequence length="321" mass="36887">MKTFEIRVKSVKDVLDDFERTFEALRSGKPALRREGVFFTSLEAARNLLTPERLKLIALIRKEKPSSIYKLAKMAGRDLKNVHEDVRLLERHGILQTDLDETDARTRRVPDVPYDEIKVTIRLGEVSELSPSYPSVDRSSYEVARSKYLPKRIRYLLVAESPPRDPRRFFYFENVWKADNLFLETMKVLYPSEAFTAKLIRSKKAQFLRRFKADGFFLLDAIELPLGQIGRSRKVGRIRDSLPILLRRIKDLLGGQDAKVILISGSVYEALAHSLKENGLEVANDGPINFPAQGHQRLYREQLKTTLEKSGWVPSGWSQKG</sequence>
<gene>
    <name evidence="1" type="ORF">E6H05_08730</name>
</gene>
<dbReference type="EMBL" id="VBAP01000062">
    <property type="protein sequence ID" value="TMI73878.1"/>
    <property type="molecule type" value="Genomic_DNA"/>
</dbReference>
<comment type="caution">
    <text evidence="1">The sequence shown here is derived from an EMBL/GenBank/DDBJ whole genome shotgun (WGS) entry which is preliminary data.</text>
</comment>
<dbReference type="Proteomes" id="UP000318834">
    <property type="component" value="Unassembled WGS sequence"/>
</dbReference>
<organism evidence="1 2">
    <name type="scientific">Candidatus Segetimicrobium genomatis</name>
    <dbReference type="NCBI Taxonomy" id="2569760"/>
    <lineage>
        <taxon>Bacteria</taxon>
        <taxon>Bacillati</taxon>
        <taxon>Candidatus Sysuimicrobiota</taxon>
        <taxon>Candidatus Sysuimicrobiia</taxon>
        <taxon>Candidatus Sysuimicrobiales</taxon>
        <taxon>Candidatus Segetimicrobiaceae</taxon>
        <taxon>Candidatus Segetimicrobium</taxon>
    </lineage>
</organism>
<dbReference type="Pfam" id="PF25212">
    <property type="entry name" value="HVO_A0114"/>
    <property type="match status" value="1"/>
</dbReference>
<dbReference type="AlphaFoldDB" id="A0A537IRB4"/>
<dbReference type="InterPro" id="IPR036390">
    <property type="entry name" value="WH_DNA-bd_sf"/>
</dbReference>
<dbReference type="SUPFAM" id="SSF46785">
    <property type="entry name" value="Winged helix' DNA-binding domain"/>
    <property type="match status" value="1"/>
</dbReference>
<evidence type="ECO:0000313" key="1">
    <source>
        <dbReference type="EMBL" id="TMI73878.1"/>
    </source>
</evidence>